<dbReference type="PaxDb" id="29760-VIT_05s0049g01990.t01"/>
<dbReference type="Gene3D" id="3.40.50.1110">
    <property type="entry name" value="SGNH hydrolase"/>
    <property type="match status" value="1"/>
</dbReference>
<protein>
    <recommendedName>
        <fullName evidence="3">GDSL esterase/lipase</fullName>
    </recommendedName>
</protein>
<dbReference type="InterPro" id="IPR036514">
    <property type="entry name" value="SGNH_hydro_sf"/>
</dbReference>
<dbReference type="EMBL" id="FN595496">
    <property type="protein sequence ID" value="CCB48627.1"/>
    <property type="molecule type" value="Genomic_DNA"/>
</dbReference>
<reference evidence="2" key="1">
    <citation type="journal article" date="2007" name="Nature">
        <title>The grapevine genome sequence suggests ancestral hexaploidization in major angiosperm phyla.</title>
        <authorList>
            <consortium name="The French-Italian Public Consortium for Grapevine Genome Characterization."/>
            <person name="Jaillon O."/>
            <person name="Aury J.-M."/>
            <person name="Noel B."/>
            <person name="Policriti A."/>
            <person name="Clepet C."/>
            <person name="Casagrande A."/>
            <person name="Choisne N."/>
            <person name="Aubourg S."/>
            <person name="Vitulo N."/>
            <person name="Jubin C."/>
            <person name="Vezzi A."/>
            <person name="Legeai F."/>
            <person name="Hugueney P."/>
            <person name="Dasilva C."/>
            <person name="Horner D."/>
            <person name="Mica E."/>
            <person name="Jublot D."/>
            <person name="Poulain J."/>
            <person name="Bruyere C."/>
            <person name="Billault A."/>
            <person name="Segurens B."/>
            <person name="Gouyvenoux M."/>
            <person name="Ugarte E."/>
            <person name="Cattonaro F."/>
            <person name="Anthouard V."/>
            <person name="Vico V."/>
            <person name="Del Fabbro C."/>
            <person name="Alaux M."/>
            <person name="Di Gaspero G."/>
            <person name="Dumas V."/>
            <person name="Felice N."/>
            <person name="Paillard S."/>
            <person name="Juman I."/>
            <person name="Moroldo M."/>
            <person name="Scalabrin S."/>
            <person name="Canaguier A."/>
            <person name="Le Clainche I."/>
            <person name="Malacrida G."/>
            <person name="Durand E."/>
            <person name="Pesole G."/>
            <person name="Laucou V."/>
            <person name="Chatelet P."/>
            <person name="Merdinoglu D."/>
            <person name="Delledonne M."/>
            <person name="Pezzotti M."/>
            <person name="Lecharny A."/>
            <person name="Scarpelli C."/>
            <person name="Artiguenave F."/>
            <person name="Pe M.E."/>
            <person name="Valle G."/>
            <person name="Morgante M."/>
            <person name="Caboche M."/>
            <person name="Adam-Blondon A.-F."/>
            <person name="Weissenbach J."/>
            <person name="Quetier F."/>
            <person name="Wincker P."/>
        </authorList>
    </citation>
    <scope>NUCLEOTIDE SEQUENCE [LARGE SCALE GENOMIC DNA]</scope>
    <source>
        <strain evidence="2">cv. Pinot noir / PN40024</strain>
    </source>
</reference>
<dbReference type="OrthoDB" id="1600564at2759"/>
<evidence type="ECO:0008006" key="3">
    <source>
        <dbReference type="Google" id="ProtNLM"/>
    </source>
</evidence>
<sequence length="83" mass="9215">MACCGHRGPPLNYDSRVPCGKTKIMNGTEITGKGCSDSTKYVNWNGIHYSEVANQYVSSQILTVKYSDPSFSDKMSFLLPLKF</sequence>
<dbReference type="AlphaFoldDB" id="F6H8S8"/>
<dbReference type="InParanoid" id="F6H8S8"/>
<gene>
    <name evidence="1" type="ordered locus">VIT_05s0049g01990</name>
</gene>
<keyword evidence="2" id="KW-1185">Reference proteome</keyword>
<name>F6H8S8_VITVI</name>
<dbReference type="HOGENOM" id="CLU_183340_0_0_1"/>
<proteinExistence type="predicted"/>
<dbReference type="Proteomes" id="UP000009183">
    <property type="component" value="Chromosome 5"/>
</dbReference>
<accession>F6H8S8</accession>
<organism evidence="1 2">
    <name type="scientific">Vitis vinifera</name>
    <name type="common">Grape</name>
    <dbReference type="NCBI Taxonomy" id="29760"/>
    <lineage>
        <taxon>Eukaryota</taxon>
        <taxon>Viridiplantae</taxon>
        <taxon>Streptophyta</taxon>
        <taxon>Embryophyta</taxon>
        <taxon>Tracheophyta</taxon>
        <taxon>Spermatophyta</taxon>
        <taxon>Magnoliopsida</taxon>
        <taxon>eudicotyledons</taxon>
        <taxon>Gunneridae</taxon>
        <taxon>Pentapetalae</taxon>
        <taxon>rosids</taxon>
        <taxon>Vitales</taxon>
        <taxon>Vitaceae</taxon>
        <taxon>Viteae</taxon>
        <taxon>Vitis</taxon>
    </lineage>
</organism>
<evidence type="ECO:0000313" key="2">
    <source>
        <dbReference type="Proteomes" id="UP000009183"/>
    </source>
</evidence>
<dbReference type="eggNOG" id="ENOG502QRTJ">
    <property type="taxonomic scope" value="Eukaryota"/>
</dbReference>
<evidence type="ECO:0000313" key="1">
    <source>
        <dbReference type="EMBL" id="CCB48627.1"/>
    </source>
</evidence>